<name>A0A7X0JB49_9SPHN</name>
<accession>A0A7X0JB49</accession>
<evidence type="ECO:0000256" key="1">
    <source>
        <dbReference type="SAM" id="SignalP"/>
    </source>
</evidence>
<comment type="caution">
    <text evidence="2">The sequence shown here is derived from an EMBL/GenBank/DDBJ whole genome shotgun (WGS) entry which is preliminary data.</text>
</comment>
<evidence type="ECO:0000313" key="3">
    <source>
        <dbReference type="Proteomes" id="UP000522313"/>
    </source>
</evidence>
<organism evidence="2 3">
    <name type="scientific">Sphingomonas endophytica</name>
    <dbReference type="NCBI Taxonomy" id="869719"/>
    <lineage>
        <taxon>Bacteria</taxon>
        <taxon>Pseudomonadati</taxon>
        <taxon>Pseudomonadota</taxon>
        <taxon>Alphaproteobacteria</taxon>
        <taxon>Sphingomonadales</taxon>
        <taxon>Sphingomonadaceae</taxon>
        <taxon>Sphingomonas</taxon>
    </lineage>
</organism>
<proteinExistence type="predicted"/>
<dbReference type="Proteomes" id="UP000522313">
    <property type="component" value="Unassembled WGS sequence"/>
</dbReference>
<feature type="chain" id="PRO_5031049524" description="S9 family peptidase" evidence="1">
    <location>
        <begin position="20"/>
        <end position="227"/>
    </location>
</feature>
<dbReference type="EMBL" id="JACHBT010000006">
    <property type="protein sequence ID" value="MBB6504313.1"/>
    <property type="molecule type" value="Genomic_DNA"/>
</dbReference>
<evidence type="ECO:0000313" key="2">
    <source>
        <dbReference type="EMBL" id="MBB6504313.1"/>
    </source>
</evidence>
<evidence type="ECO:0008006" key="4">
    <source>
        <dbReference type="Google" id="ProtNLM"/>
    </source>
</evidence>
<dbReference type="AlphaFoldDB" id="A0A7X0JB49"/>
<gene>
    <name evidence="2" type="ORF">F4693_001283</name>
</gene>
<reference evidence="2 3" key="2">
    <citation type="submission" date="2020-08" db="EMBL/GenBank/DDBJ databases">
        <authorList>
            <person name="Partida-Martinez L."/>
            <person name="Huntemann M."/>
            <person name="Clum A."/>
            <person name="Wang J."/>
            <person name="Palaniappan K."/>
            <person name="Ritter S."/>
            <person name="Chen I.-M."/>
            <person name="Stamatis D."/>
            <person name="Reddy T."/>
            <person name="O'Malley R."/>
            <person name="Daum C."/>
            <person name="Shapiro N."/>
            <person name="Ivanova N."/>
            <person name="Kyrpides N."/>
            <person name="Woyke T."/>
        </authorList>
    </citation>
    <scope>NUCLEOTIDE SEQUENCE [LARGE SCALE GENOMIC DNA]</scope>
    <source>
        <strain evidence="2 3">AS3.13</strain>
    </source>
</reference>
<protein>
    <recommendedName>
        <fullName evidence="4">S9 family peptidase</fullName>
    </recommendedName>
</protein>
<reference evidence="2 3" key="1">
    <citation type="submission" date="2020-08" db="EMBL/GenBank/DDBJ databases">
        <title>The Agave Microbiome: Exploring the role of microbial communities in plant adaptations to desert environments.</title>
        <authorList>
            <person name="Partida-Martinez L.P."/>
        </authorList>
    </citation>
    <scope>NUCLEOTIDE SEQUENCE [LARGE SCALE GENOMIC DNA]</scope>
    <source>
        <strain evidence="2 3">AS3.13</strain>
    </source>
</reference>
<sequence>MRSAAKRGTVVLASAVVVAALPTTAGTAAGAVAAPRFDQAFATDAAPAHFHARVTYRARDGVHRIELWRDGAVRLRRDTDGRLVTIATRRNPHRPEFRLDLLDRRRHLHTIVDRTSLYQVGHFTDWDDLAFGMRRPAGRYRLTALANGGGATTPLPPCRWFALDSDGRRTRICWSREQAFPMLMLDGAGREIWRVTALDDDAPSASLFRPDAQGYIVTNAARDIAGD</sequence>
<keyword evidence="1" id="KW-0732">Signal</keyword>
<dbReference type="RefSeq" id="WP_184504580.1">
    <property type="nucleotide sequence ID" value="NZ_JACHBT010000006.1"/>
</dbReference>
<feature type="signal peptide" evidence="1">
    <location>
        <begin position="1"/>
        <end position="19"/>
    </location>
</feature>